<feature type="transmembrane region" description="Helical" evidence="12">
    <location>
        <begin position="7"/>
        <end position="27"/>
    </location>
</feature>
<dbReference type="PANTHER" id="PTHR11048:SF28">
    <property type="entry name" value="4-HYDROXYBENZOATE POLYPRENYLTRANSFERASE, MITOCHONDRIAL"/>
    <property type="match status" value="1"/>
</dbReference>
<dbReference type="GO" id="GO:0005886">
    <property type="term" value="C:plasma membrane"/>
    <property type="evidence" value="ECO:0007669"/>
    <property type="project" value="TreeGrafter"/>
</dbReference>
<sequence length="287" mass="31598">MKNYFSLIKFSHTIFALPFAMLGFFLGTLETGTGLNGRLLLLVLGCMVFARSAAMAFNRYLDRDIDEANPRTITREIPAGKISPRSALIFVIVTSLLFIACTWMINPLCFYLSPVALLVILGYSYTKRFTFLCHFVLGLGLALAPIGAYLAVGGKFDLIPILYSVAVLLWVSGFDIIYALQDEDFDKSMSLNSIPVSLGKRGGLLLSSILHVVCAGIILLASWLLSQVYPSFGWLHWGAAVIFVSLLFYQHTLVKPNDLSKINLAFFTTNGVASLIFGTLVILDIFV</sequence>
<keyword evidence="5" id="KW-0997">Cell inner membrane</keyword>
<protein>
    <recommendedName>
        <fullName evidence="11">4-hydroxybenzoate polyprenyltransferase</fullName>
        <ecNumber evidence="11">2.5.1.39</ecNumber>
    </recommendedName>
</protein>
<comment type="similarity">
    <text evidence="3">Belongs to the UbiA prenyltransferase family.</text>
</comment>
<dbReference type="RefSeq" id="WP_099155072.1">
    <property type="nucleotide sequence ID" value="NZ_PDUD01000053.1"/>
</dbReference>
<evidence type="ECO:0000313" key="13">
    <source>
        <dbReference type="EMBL" id="PHN01538.1"/>
    </source>
</evidence>
<evidence type="ECO:0000256" key="5">
    <source>
        <dbReference type="ARBA" id="ARBA00022519"/>
    </source>
</evidence>
<dbReference type="GO" id="GO:0006744">
    <property type="term" value="P:ubiquinone biosynthetic process"/>
    <property type="evidence" value="ECO:0007669"/>
    <property type="project" value="UniProtKB-KW"/>
</dbReference>
<dbReference type="InterPro" id="IPR044878">
    <property type="entry name" value="UbiA_sf"/>
</dbReference>
<dbReference type="NCBIfam" id="TIGR01475">
    <property type="entry name" value="ubiA_other"/>
    <property type="match status" value="1"/>
</dbReference>
<feature type="transmembrane region" description="Helical" evidence="12">
    <location>
        <begin position="39"/>
        <end position="61"/>
    </location>
</feature>
<evidence type="ECO:0000256" key="1">
    <source>
        <dbReference type="ARBA" id="ARBA00001946"/>
    </source>
</evidence>
<feature type="transmembrane region" description="Helical" evidence="12">
    <location>
        <begin position="82"/>
        <end position="99"/>
    </location>
</feature>
<evidence type="ECO:0000256" key="6">
    <source>
        <dbReference type="ARBA" id="ARBA00022679"/>
    </source>
</evidence>
<organism evidence="13 14">
    <name type="scientific">Flavilitoribacter nigricans (strain ATCC 23147 / DSM 23189 / NBRC 102662 / NCIMB 1420 / SS-2)</name>
    <name type="common">Lewinella nigricans</name>
    <dbReference type="NCBI Taxonomy" id="1122177"/>
    <lineage>
        <taxon>Bacteria</taxon>
        <taxon>Pseudomonadati</taxon>
        <taxon>Bacteroidota</taxon>
        <taxon>Saprospiria</taxon>
        <taxon>Saprospirales</taxon>
        <taxon>Lewinellaceae</taxon>
        <taxon>Flavilitoribacter</taxon>
    </lineage>
</organism>
<feature type="transmembrane region" description="Helical" evidence="12">
    <location>
        <begin position="231"/>
        <end position="250"/>
    </location>
</feature>
<keyword evidence="8 12" id="KW-0812">Transmembrane</keyword>
<dbReference type="PANTHER" id="PTHR11048">
    <property type="entry name" value="PRENYLTRANSFERASES"/>
    <property type="match status" value="1"/>
</dbReference>
<keyword evidence="6 13" id="KW-0808">Transferase</keyword>
<evidence type="ECO:0000256" key="8">
    <source>
        <dbReference type="ARBA" id="ARBA00022692"/>
    </source>
</evidence>
<feature type="transmembrane region" description="Helical" evidence="12">
    <location>
        <begin position="158"/>
        <end position="181"/>
    </location>
</feature>
<feature type="transmembrane region" description="Helical" evidence="12">
    <location>
        <begin position="105"/>
        <end position="124"/>
    </location>
</feature>
<evidence type="ECO:0000256" key="12">
    <source>
        <dbReference type="SAM" id="Phobius"/>
    </source>
</evidence>
<feature type="transmembrane region" description="Helical" evidence="12">
    <location>
        <begin position="262"/>
        <end position="286"/>
    </location>
</feature>
<keyword evidence="10 12" id="KW-0472">Membrane</keyword>
<feature type="transmembrane region" description="Helical" evidence="12">
    <location>
        <begin position="131"/>
        <end position="152"/>
    </location>
</feature>
<dbReference type="InterPro" id="IPR006371">
    <property type="entry name" value="Polyprenyltransferase_UbiA-li"/>
</dbReference>
<comment type="subcellular location">
    <subcellularLocation>
        <location evidence="2">Membrane</location>
        <topology evidence="2">Multi-pass membrane protein</topology>
    </subcellularLocation>
</comment>
<dbReference type="InterPro" id="IPR000537">
    <property type="entry name" value="UbiA_prenyltransferase"/>
</dbReference>
<dbReference type="FunFam" id="1.20.120.1780:FF:000001">
    <property type="entry name" value="4-hydroxybenzoate octaprenyltransferase"/>
    <property type="match status" value="1"/>
</dbReference>
<comment type="cofactor">
    <cofactor evidence="1">
        <name>Mg(2+)</name>
        <dbReference type="ChEBI" id="CHEBI:18420"/>
    </cofactor>
</comment>
<accession>A0A2D0MZH9</accession>
<feature type="transmembrane region" description="Helical" evidence="12">
    <location>
        <begin position="202"/>
        <end position="225"/>
    </location>
</feature>
<dbReference type="AlphaFoldDB" id="A0A2D0MZH9"/>
<gene>
    <name evidence="13" type="ORF">CRP01_36680</name>
</gene>
<dbReference type="EMBL" id="PDUD01000053">
    <property type="protein sequence ID" value="PHN01538.1"/>
    <property type="molecule type" value="Genomic_DNA"/>
</dbReference>
<dbReference type="FunFam" id="1.10.357.140:FF:000008">
    <property type="entry name" value="4-hydroxybenzoate octaprenyltransferase"/>
    <property type="match status" value="1"/>
</dbReference>
<dbReference type="Proteomes" id="UP000223913">
    <property type="component" value="Unassembled WGS sequence"/>
</dbReference>
<evidence type="ECO:0000256" key="7">
    <source>
        <dbReference type="ARBA" id="ARBA00022688"/>
    </source>
</evidence>
<dbReference type="InterPro" id="IPR039653">
    <property type="entry name" value="Prenyltransferase"/>
</dbReference>
<evidence type="ECO:0000256" key="4">
    <source>
        <dbReference type="ARBA" id="ARBA00022475"/>
    </source>
</evidence>
<proteinExistence type="inferred from homology"/>
<evidence type="ECO:0000256" key="3">
    <source>
        <dbReference type="ARBA" id="ARBA00005985"/>
    </source>
</evidence>
<comment type="caution">
    <text evidence="13">The sequence shown here is derived from an EMBL/GenBank/DDBJ whole genome shotgun (WGS) entry which is preliminary data.</text>
</comment>
<evidence type="ECO:0000313" key="14">
    <source>
        <dbReference type="Proteomes" id="UP000223913"/>
    </source>
</evidence>
<dbReference type="EC" id="2.5.1.39" evidence="11"/>
<dbReference type="Gene3D" id="1.20.120.1780">
    <property type="entry name" value="UbiA prenyltransferase"/>
    <property type="match status" value="1"/>
</dbReference>
<evidence type="ECO:0000256" key="2">
    <source>
        <dbReference type="ARBA" id="ARBA00004141"/>
    </source>
</evidence>
<keyword evidence="9 12" id="KW-1133">Transmembrane helix</keyword>
<evidence type="ECO:0000256" key="10">
    <source>
        <dbReference type="ARBA" id="ARBA00023136"/>
    </source>
</evidence>
<dbReference type="GO" id="GO:0008412">
    <property type="term" value="F:4-hydroxybenzoate polyprenyltransferase activity"/>
    <property type="evidence" value="ECO:0007669"/>
    <property type="project" value="UniProtKB-EC"/>
</dbReference>
<dbReference type="Gene3D" id="1.10.357.140">
    <property type="entry name" value="UbiA prenyltransferase"/>
    <property type="match status" value="1"/>
</dbReference>
<dbReference type="OrthoDB" id="9782418at2"/>
<evidence type="ECO:0000256" key="11">
    <source>
        <dbReference type="ARBA" id="ARBA00034524"/>
    </source>
</evidence>
<name>A0A2D0MZH9_FLAN2</name>
<keyword evidence="4" id="KW-1003">Cell membrane</keyword>
<evidence type="ECO:0000256" key="9">
    <source>
        <dbReference type="ARBA" id="ARBA00022989"/>
    </source>
</evidence>
<dbReference type="Pfam" id="PF01040">
    <property type="entry name" value="UbiA"/>
    <property type="match status" value="1"/>
</dbReference>
<keyword evidence="7" id="KW-0831">Ubiquinone biosynthesis</keyword>
<reference evidence="13 14" key="1">
    <citation type="submission" date="2017-10" db="EMBL/GenBank/DDBJ databases">
        <title>The draft genome sequence of Lewinella nigricans NBRC 102662.</title>
        <authorList>
            <person name="Wang K."/>
        </authorList>
    </citation>
    <scope>NUCLEOTIDE SEQUENCE [LARGE SCALE GENOMIC DNA]</scope>
    <source>
        <strain evidence="13 14">NBRC 102662</strain>
    </source>
</reference>
<dbReference type="CDD" id="cd13959">
    <property type="entry name" value="PT_UbiA_COQ2"/>
    <property type="match status" value="1"/>
</dbReference>
<keyword evidence="14" id="KW-1185">Reference proteome</keyword>